<dbReference type="EMBL" id="UINC01218853">
    <property type="protein sequence ID" value="SVE46055.1"/>
    <property type="molecule type" value="Genomic_DNA"/>
</dbReference>
<gene>
    <name evidence="2" type="ORF">METZ01_LOCUS498909</name>
</gene>
<dbReference type="GO" id="GO:0005739">
    <property type="term" value="C:mitochondrion"/>
    <property type="evidence" value="ECO:0007669"/>
    <property type="project" value="TreeGrafter"/>
</dbReference>
<dbReference type="Pfam" id="PF01712">
    <property type="entry name" value="dNK"/>
    <property type="match status" value="1"/>
</dbReference>
<sequence length="131" mass="15402">MFIGIAGIIGAGKTTLTQNLADHLGYDAFHEPVDENLYLSDFYKDMKRWGAMMQLHLLFKRFEQHQKIVWATEDGAVQDRTIYEDTIFARMLHEGGFIDDRDYDTYTGHFNLMKRFLLYPDVIVYLRVDPE</sequence>
<feature type="domain" description="Deoxynucleoside kinase" evidence="1">
    <location>
        <begin position="3"/>
        <end position="131"/>
    </location>
</feature>
<dbReference type="SUPFAM" id="SSF52540">
    <property type="entry name" value="P-loop containing nucleoside triphosphate hydrolases"/>
    <property type="match status" value="1"/>
</dbReference>
<dbReference type="AlphaFoldDB" id="A0A383DP80"/>
<dbReference type="PANTHER" id="PTHR10513:SF35">
    <property type="entry name" value="DEOXYADENOSINE KINASE"/>
    <property type="match status" value="1"/>
</dbReference>
<dbReference type="InterPro" id="IPR027417">
    <property type="entry name" value="P-loop_NTPase"/>
</dbReference>
<dbReference type="Gene3D" id="3.40.50.300">
    <property type="entry name" value="P-loop containing nucleotide triphosphate hydrolases"/>
    <property type="match status" value="1"/>
</dbReference>
<feature type="non-terminal residue" evidence="2">
    <location>
        <position position="131"/>
    </location>
</feature>
<protein>
    <recommendedName>
        <fullName evidence="1">Deoxynucleoside kinase domain-containing protein</fullName>
    </recommendedName>
</protein>
<dbReference type="PANTHER" id="PTHR10513">
    <property type="entry name" value="DEOXYNUCLEOSIDE KINASE"/>
    <property type="match status" value="1"/>
</dbReference>
<dbReference type="GO" id="GO:0019136">
    <property type="term" value="F:deoxynucleoside kinase activity"/>
    <property type="evidence" value="ECO:0007669"/>
    <property type="project" value="TreeGrafter"/>
</dbReference>
<reference evidence="2" key="1">
    <citation type="submission" date="2018-05" db="EMBL/GenBank/DDBJ databases">
        <authorList>
            <person name="Lanie J.A."/>
            <person name="Ng W.-L."/>
            <person name="Kazmierczak K.M."/>
            <person name="Andrzejewski T.M."/>
            <person name="Davidsen T.M."/>
            <person name="Wayne K.J."/>
            <person name="Tettelin H."/>
            <person name="Glass J.I."/>
            <person name="Rusch D."/>
            <person name="Podicherti R."/>
            <person name="Tsui H.-C.T."/>
            <person name="Winkler M.E."/>
        </authorList>
    </citation>
    <scope>NUCLEOTIDE SEQUENCE</scope>
</reference>
<name>A0A383DP80_9ZZZZ</name>
<accession>A0A383DP80</accession>
<proteinExistence type="predicted"/>
<dbReference type="InterPro" id="IPR050566">
    <property type="entry name" value="Deoxyribonucleoside_kinase"/>
</dbReference>
<organism evidence="2">
    <name type="scientific">marine metagenome</name>
    <dbReference type="NCBI Taxonomy" id="408172"/>
    <lineage>
        <taxon>unclassified sequences</taxon>
        <taxon>metagenomes</taxon>
        <taxon>ecological metagenomes</taxon>
    </lineage>
</organism>
<dbReference type="InterPro" id="IPR031314">
    <property type="entry name" value="DNK_dom"/>
</dbReference>
<evidence type="ECO:0000313" key="2">
    <source>
        <dbReference type="EMBL" id="SVE46055.1"/>
    </source>
</evidence>
<evidence type="ECO:0000259" key="1">
    <source>
        <dbReference type="Pfam" id="PF01712"/>
    </source>
</evidence>